<accession>A0A2B7ZEE9</accession>
<reference evidence="2 3" key="1">
    <citation type="submission" date="2017-10" db="EMBL/GenBank/DDBJ databases">
        <title>Comparative genomics in systemic dimorphic fungi from Ajellomycetaceae.</title>
        <authorList>
            <person name="Munoz J.F."/>
            <person name="Mcewen J.G."/>
            <person name="Clay O.K."/>
            <person name="Cuomo C.A."/>
        </authorList>
    </citation>
    <scope>NUCLEOTIDE SEQUENCE [LARGE SCALE GENOMIC DNA]</scope>
    <source>
        <strain evidence="2 3">UAMH4076</strain>
    </source>
</reference>
<comment type="caution">
    <text evidence="2">The sequence shown here is derived from an EMBL/GenBank/DDBJ whole genome shotgun (WGS) entry which is preliminary data.</text>
</comment>
<protein>
    <recommendedName>
        <fullName evidence="1">Protein kinase domain-containing protein</fullName>
    </recommendedName>
</protein>
<dbReference type="EMBL" id="PDND01000124">
    <property type="protein sequence ID" value="PGH31528.1"/>
    <property type="molecule type" value="Genomic_DNA"/>
</dbReference>
<dbReference type="PROSITE" id="PS50011">
    <property type="entry name" value="PROTEIN_KINASE_DOM"/>
    <property type="match status" value="1"/>
</dbReference>
<dbReference type="InterPro" id="IPR011009">
    <property type="entry name" value="Kinase-like_dom_sf"/>
</dbReference>
<keyword evidence="3" id="KW-1185">Reference proteome</keyword>
<dbReference type="AlphaFoldDB" id="A0A2B7ZEE9"/>
<dbReference type="GO" id="GO:0005524">
    <property type="term" value="F:ATP binding"/>
    <property type="evidence" value="ECO:0007669"/>
    <property type="project" value="InterPro"/>
</dbReference>
<feature type="domain" description="Protein kinase" evidence="1">
    <location>
        <begin position="63"/>
        <end position="356"/>
    </location>
</feature>
<gene>
    <name evidence="2" type="ORF">GX50_05675</name>
</gene>
<evidence type="ECO:0000259" key="1">
    <source>
        <dbReference type="PROSITE" id="PS50011"/>
    </source>
</evidence>
<dbReference type="GO" id="GO:0004672">
    <property type="term" value="F:protein kinase activity"/>
    <property type="evidence" value="ECO:0007669"/>
    <property type="project" value="InterPro"/>
</dbReference>
<dbReference type="SUPFAM" id="SSF56112">
    <property type="entry name" value="Protein kinase-like (PK-like)"/>
    <property type="match status" value="1"/>
</dbReference>
<proteinExistence type="predicted"/>
<evidence type="ECO:0000313" key="3">
    <source>
        <dbReference type="Proteomes" id="UP000226031"/>
    </source>
</evidence>
<dbReference type="Gene3D" id="1.10.510.10">
    <property type="entry name" value="Transferase(Phosphotransferase) domain 1"/>
    <property type="match status" value="1"/>
</dbReference>
<organism evidence="2 3">
    <name type="scientific">[Emmonsia] crescens</name>
    <dbReference type="NCBI Taxonomy" id="73230"/>
    <lineage>
        <taxon>Eukaryota</taxon>
        <taxon>Fungi</taxon>
        <taxon>Dikarya</taxon>
        <taxon>Ascomycota</taxon>
        <taxon>Pezizomycotina</taxon>
        <taxon>Eurotiomycetes</taxon>
        <taxon>Eurotiomycetidae</taxon>
        <taxon>Onygenales</taxon>
        <taxon>Ajellomycetaceae</taxon>
        <taxon>Emergomyces</taxon>
    </lineage>
</organism>
<evidence type="ECO:0000313" key="2">
    <source>
        <dbReference type="EMBL" id="PGH31528.1"/>
    </source>
</evidence>
<dbReference type="VEuPathDB" id="FungiDB:EMCG_05048"/>
<name>A0A2B7ZEE9_9EURO</name>
<dbReference type="InterPro" id="IPR000719">
    <property type="entry name" value="Prot_kinase_dom"/>
</dbReference>
<sequence>MDSTTPFQEDAFEAYPPPPLPYVKGRRFTVCSHNPPPPGLASESRFLTKEANIERRTVPPIQRCILHPPLGGSDGDIMVTFEVAHEIRAGEGHSAQVLAVKILNASPSYPKPLQGITTAVAKLYDPLYFDHTDFAADPFLITKYHYSRETASYTRLSDLQGTVIPVYYGSYSLELPVDESSSETRTVRLILIEYIPGSSMMQLRPQDFSQLERKQIMKHIIDAESDIYTRDVRLRDLNPRNVMVVQDPNSKEHRIRRIVLLDFGMNILTRDYYGNPEAEQKYLPGTYISPLLRWHAVWGRPDDFSDSGWVDWDYQPWLRAEYAHTASSVTPYMKSEFLSDFIFERMGMERDDEGLY</sequence>
<dbReference type="Proteomes" id="UP000226031">
    <property type="component" value="Unassembled WGS sequence"/>
</dbReference>